<comment type="caution">
    <text evidence="3">The sequence shown here is derived from an EMBL/GenBank/DDBJ whole genome shotgun (WGS) entry which is preliminary data.</text>
</comment>
<sequence length="296" mass="30827">MATQTESPAVRPKFGLGVAILAVSTSAILINWSRAPAVVQALYRVLFTTLLLAPVAVRRHADAFRSFSARSYLRLSVPGVFLAVHFALWFESLDWTSVAASVTLVQSQPLFVAAGAALLLDERFSRRMLAGAAVALVGTVTLSVGDLLGGPVLGARPLYGNALALVSAVALAGYVLAGRSFRQRLPVVPYVTVVYAVCAAVLFAVAVTNGLPLLAYPLREWLLFAGMAVGPGILGHTVLNWSLGHLESGVVSVTLLAEPVASAILAFLLLNEVIGPTTAVGGAVVLAGIYVAASDR</sequence>
<keyword evidence="1" id="KW-0812">Transmembrane</keyword>
<name>A0A7J9SH81_9EURY</name>
<keyword evidence="4" id="KW-1185">Reference proteome</keyword>
<dbReference type="EMBL" id="JACKXD010000001">
    <property type="protein sequence ID" value="MBB6645317.1"/>
    <property type="molecule type" value="Genomic_DNA"/>
</dbReference>
<dbReference type="AlphaFoldDB" id="A0A7J9SH81"/>
<keyword evidence="1" id="KW-1133">Transmembrane helix</keyword>
<dbReference type="PANTHER" id="PTHR22911">
    <property type="entry name" value="ACYL-MALONYL CONDENSING ENZYME-RELATED"/>
    <property type="match status" value="1"/>
</dbReference>
<evidence type="ECO:0000259" key="2">
    <source>
        <dbReference type="Pfam" id="PF00892"/>
    </source>
</evidence>
<feature type="transmembrane region" description="Helical" evidence="1">
    <location>
        <begin position="221"/>
        <end position="243"/>
    </location>
</feature>
<feature type="transmembrane region" description="Helical" evidence="1">
    <location>
        <begin position="71"/>
        <end position="90"/>
    </location>
</feature>
<dbReference type="InterPro" id="IPR037185">
    <property type="entry name" value="EmrE-like"/>
</dbReference>
<keyword evidence="1" id="KW-0472">Membrane</keyword>
<dbReference type="Proteomes" id="UP000546257">
    <property type="component" value="Unassembled WGS sequence"/>
</dbReference>
<feature type="transmembrane region" description="Helical" evidence="1">
    <location>
        <begin position="132"/>
        <end position="152"/>
    </location>
</feature>
<evidence type="ECO:0000313" key="3">
    <source>
        <dbReference type="EMBL" id="MBB6645317.1"/>
    </source>
</evidence>
<feature type="transmembrane region" description="Helical" evidence="1">
    <location>
        <begin position="96"/>
        <end position="120"/>
    </location>
</feature>
<evidence type="ECO:0000313" key="4">
    <source>
        <dbReference type="Proteomes" id="UP000546257"/>
    </source>
</evidence>
<feature type="transmembrane region" description="Helical" evidence="1">
    <location>
        <begin position="158"/>
        <end position="177"/>
    </location>
</feature>
<feature type="domain" description="EamA" evidence="2">
    <location>
        <begin position="18"/>
        <end position="143"/>
    </location>
</feature>
<feature type="transmembrane region" description="Helical" evidence="1">
    <location>
        <begin position="41"/>
        <end position="59"/>
    </location>
</feature>
<reference evidence="3 4" key="1">
    <citation type="submission" date="2020-08" db="EMBL/GenBank/DDBJ databases">
        <authorList>
            <person name="Seo M.-J."/>
        </authorList>
    </citation>
    <scope>NUCLEOTIDE SEQUENCE [LARGE SCALE GENOMIC DNA]</scope>
    <source>
        <strain evidence="3 4">MBLA0160</strain>
    </source>
</reference>
<proteinExistence type="predicted"/>
<dbReference type="GO" id="GO:0016020">
    <property type="term" value="C:membrane"/>
    <property type="evidence" value="ECO:0007669"/>
    <property type="project" value="InterPro"/>
</dbReference>
<feature type="domain" description="EamA" evidence="2">
    <location>
        <begin position="159"/>
        <end position="292"/>
    </location>
</feature>
<gene>
    <name evidence="3" type="ORF">H5V44_03225</name>
</gene>
<feature type="transmembrane region" description="Helical" evidence="1">
    <location>
        <begin position="189"/>
        <end position="215"/>
    </location>
</feature>
<feature type="transmembrane region" description="Helical" evidence="1">
    <location>
        <begin position="14"/>
        <end position="35"/>
    </location>
</feature>
<feature type="transmembrane region" description="Helical" evidence="1">
    <location>
        <begin position="250"/>
        <end position="270"/>
    </location>
</feature>
<dbReference type="SUPFAM" id="SSF103481">
    <property type="entry name" value="Multidrug resistance efflux transporter EmrE"/>
    <property type="match status" value="2"/>
</dbReference>
<feature type="transmembrane region" description="Helical" evidence="1">
    <location>
        <begin position="276"/>
        <end position="293"/>
    </location>
</feature>
<dbReference type="InterPro" id="IPR000620">
    <property type="entry name" value="EamA_dom"/>
</dbReference>
<dbReference type="PANTHER" id="PTHR22911:SF76">
    <property type="entry name" value="EAMA DOMAIN-CONTAINING PROTEIN"/>
    <property type="match status" value="1"/>
</dbReference>
<organism evidence="3 4">
    <name type="scientific">Halobellus ruber</name>
    <dbReference type="NCBI Taxonomy" id="2761102"/>
    <lineage>
        <taxon>Archaea</taxon>
        <taxon>Methanobacteriati</taxon>
        <taxon>Methanobacteriota</taxon>
        <taxon>Stenosarchaea group</taxon>
        <taxon>Halobacteria</taxon>
        <taxon>Halobacteriales</taxon>
        <taxon>Haloferacaceae</taxon>
        <taxon>Halobellus</taxon>
    </lineage>
</organism>
<protein>
    <submittedName>
        <fullName evidence="3">DMT family transporter</fullName>
    </submittedName>
</protein>
<dbReference type="RefSeq" id="WP_185191679.1">
    <property type="nucleotide sequence ID" value="NZ_JACKXD010000001.1"/>
</dbReference>
<dbReference type="Pfam" id="PF00892">
    <property type="entry name" value="EamA"/>
    <property type="match status" value="2"/>
</dbReference>
<accession>A0A7J9SH81</accession>
<evidence type="ECO:0000256" key="1">
    <source>
        <dbReference type="SAM" id="Phobius"/>
    </source>
</evidence>